<comment type="similarity">
    <text evidence="1">Belongs to the FPP family.</text>
</comment>
<keyword evidence="2 3" id="KW-0175">Coiled coil</keyword>
<dbReference type="Proteomes" id="UP001630127">
    <property type="component" value="Unassembled WGS sequence"/>
</dbReference>
<reference evidence="5 6" key="1">
    <citation type="submission" date="2024-11" db="EMBL/GenBank/DDBJ databases">
        <title>A near-complete genome assembly of Cinchona calisaya.</title>
        <authorList>
            <person name="Lian D.C."/>
            <person name="Zhao X.W."/>
            <person name="Wei L."/>
        </authorList>
    </citation>
    <scope>NUCLEOTIDE SEQUENCE [LARGE SCALE GENOMIC DNA]</scope>
    <source>
        <tissue evidence="5">Nenye</tissue>
    </source>
</reference>
<dbReference type="PANTHER" id="PTHR31580">
    <property type="entry name" value="FILAMENT-LIKE PLANT PROTEIN 4"/>
    <property type="match status" value="1"/>
</dbReference>
<accession>A0ABD3B5P7</accession>
<evidence type="ECO:0000313" key="6">
    <source>
        <dbReference type="Proteomes" id="UP001630127"/>
    </source>
</evidence>
<feature type="coiled-coil region" evidence="3">
    <location>
        <begin position="41"/>
        <end position="227"/>
    </location>
</feature>
<feature type="coiled-coil region" evidence="3">
    <location>
        <begin position="319"/>
        <end position="353"/>
    </location>
</feature>
<organism evidence="5 6">
    <name type="scientific">Cinchona calisaya</name>
    <dbReference type="NCBI Taxonomy" id="153742"/>
    <lineage>
        <taxon>Eukaryota</taxon>
        <taxon>Viridiplantae</taxon>
        <taxon>Streptophyta</taxon>
        <taxon>Embryophyta</taxon>
        <taxon>Tracheophyta</taxon>
        <taxon>Spermatophyta</taxon>
        <taxon>Magnoliopsida</taxon>
        <taxon>eudicotyledons</taxon>
        <taxon>Gunneridae</taxon>
        <taxon>Pentapetalae</taxon>
        <taxon>asterids</taxon>
        <taxon>lamiids</taxon>
        <taxon>Gentianales</taxon>
        <taxon>Rubiaceae</taxon>
        <taxon>Cinchonoideae</taxon>
        <taxon>Cinchoneae</taxon>
        <taxon>Cinchona</taxon>
    </lineage>
</organism>
<name>A0ABD3B5P7_9GENT</name>
<proteinExistence type="inferred from homology"/>
<evidence type="ECO:0000313" key="5">
    <source>
        <dbReference type="EMBL" id="KAL3538859.1"/>
    </source>
</evidence>
<feature type="compositionally biased region" description="Basic and acidic residues" evidence="4">
    <location>
        <begin position="432"/>
        <end position="449"/>
    </location>
</feature>
<dbReference type="PANTHER" id="PTHR31580:SF8">
    <property type="entry name" value="FILAMENT-LIKE PROTEIN (DUF869)"/>
    <property type="match status" value="1"/>
</dbReference>
<protein>
    <recommendedName>
        <fullName evidence="7">Filament-like plant protein 7</fullName>
    </recommendedName>
</protein>
<evidence type="ECO:0000256" key="3">
    <source>
        <dbReference type="SAM" id="Coils"/>
    </source>
</evidence>
<dbReference type="EMBL" id="JBJUIK010000001">
    <property type="protein sequence ID" value="KAL3538859.1"/>
    <property type="molecule type" value="Genomic_DNA"/>
</dbReference>
<evidence type="ECO:0008006" key="7">
    <source>
        <dbReference type="Google" id="ProtNLM"/>
    </source>
</evidence>
<evidence type="ECO:0000256" key="4">
    <source>
        <dbReference type="SAM" id="MobiDB-lite"/>
    </source>
</evidence>
<evidence type="ECO:0000256" key="2">
    <source>
        <dbReference type="ARBA" id="ARBA00023054"/>
    </source>
</evidence>
<dbReference type="AlphaFoldDB" id="A0ABD3B5P7"/>
<sequence length="866" mass="97707">MDQKTWLWRKRSSEKTIIAIGKTDFDLKGKEEVRVVLNEKEAALEESVKILNEKLASLTSECSAKEQLLENHAKVAKEAMAGQEKAETELQHIRKELDEALQQKFAANDRLSKLNVAFKDCMQQLSSLRDEQEQRVNDAIMRISKEFEKSHKKLEEKLSETSKKLANITVENSHLHEALQVKESLIEDLRNSRSQVEAEFDALIVRLDSVEKENAFLRYEFRVLEKDLDVRNEKIEFTRRSAETSQMHYIESMNKIKKLETECQRLRVLVRKRISAPALLANMKSEVESLGRCQIETRRRKSNPVMGGLAVRESARENLDISSKRISFLVERLQNVEQENKILRDLLAKKNSDVSSVSGVNHCDKDETNSSRSWASALISEPDNFKNGDLKNMSQHKMLGISDISLMDDFVEMEKLAIVAVDVPHGSFHASSDTDHTLPDSLTRDDCQNRPDSTGMELVPVGKEHNETHQELQISDLSSTKPCDWLQAVLKVILEQVRLSERSIEAVLEDIKIALHGETYKAASSNHSGQSELLTISGYITWKSPTASPTVGSLTGVPHKSSSLEETNHDLIQSKDLELSLQLARDKSEALTTDLEQSQPSISSLQTQLETLSESKRMIEDQFENQKLINEELDTQFTIAKVRLNDISQKLSSLEIELEDKIHCCEELEGTCLELQLQLESVTSKDILKDDINQEGKLLRTGWEIKTASVKLAECEATILNLGNQLKDLTSPKEASYLNKILSTPSKNNKLKQRFSLLDQMLSEEDTKMEDLKSSETKGLIISTAETHGQSPCQTKSQRAFYTCSAQTAASEADVGLKMEATKTAKAGPLVVVPSKKQGRGVVFLRRLLLWKKRGSSRKKPFSFAT</sequence>
<dbReference type="Pfam" id="PF05911">
    <property type="entry name" value="FPP"/>
    <property type="match status" value="2"/>
</dbReference>
<comment type="caution">
    <text evidence="5">The sequence shown here is derived from an EMBL/GenBank/DDBJ whole genome shotgun (WGS) entry which is preliminary data.</text>
</comment>
<keyword evidence="6" id="KW-1185">Reference proteome</keyword>
<evidence type="ECO:0000256" key="1">
    <source>
        <dbReference type="ARBA" id="ARBA00005921"/>
    </source>
</evidence>
<gene>
    <name evidence="5" type="ORF">ACH5RR_002225</name>
</gene>
<dbReference type="InterPro" id="IPR008587">
    <property type="entry name" value="FPP_plant"/>
</dbReference>
<feature type="region of interest" description="Disordered" evidence="4">
    <location>
        <begin position="429"/>
        <end position="452"/>
    </location>
</feature>